<evidence type="ECO:0000313" key="2">
    <source>
        <dbReference type="Proteomes" id="UP000053060"/>
    </source>
</evidence>
<dbReference type="Proteomes" id="UP000053060">
    <property type="component" value="Unassembled WGS sequence"/>
</dbReference>
<sequence>MATNKPTVEVPVAWLEGLLTNFTAYDTRRPSADAFDDEGLATDQVYAYLKGYIQSAEAIVERAAVDGDAGRP</sequence>
<gene>
    <name evidence="1" type="ORF">Z045_05905</name>
</gene>
<reference evidence="1 2" key="2">
    <citation type="journal article" date="2016" name="Genome Announc.">
        <title>Draft Genome Sequence of a Versatile Hydrocarbon-Degrading Bacterium, Rhodococcus pyridinivorans Strain KG-16, Collected from Oil Fields in India.</title>
        <authorList>
            <person name="Aggarwal R.K."/>
            <person name="Dawar C."/>
            <person name="Phanindranath R."/>
            <person name="Mutnuri L."/>
            <person name="Dayal A.M."/>
        </authorList>
    </citation>
    <scope>NUCLEOTIDE SEQUENCE [LARGE SCALE GENOMIC DNA]</scope>
    <source>
        <strain evidence="1 2">KG-16</strain>
    </source>
</reference>
<comment type="caution">
    <text evidence="1">The sequence shown here is derived from an EMBL/GenBank/DDBJ whole genome shotgun (WGS) entry which is preliminary data.</text>
</comment>
<protein>
    <submittedName>
        <fullName evidence="1">Uncharacterized protein</fullName>
    </submittedName>
</protein>
<dbReference type="PATRIC" id="fig|1441730.3.peg.1254"/>
<organism evidence="1 2">
    <name type="scientific">Rhodococcus pyridinivorans KG-16</name>
    <dbReference type="NCBI Taxonomy" id="1441730"/>
    <lineage>
        <taxon>Bacteria</taxon>
        <taxon>Bacillati</taxon>
        <taxon>Actinomycetota</taxon>
        <taxon>Actinomycetes</taxon>
        <taxon>Mycobacteriales</taxon>
        <taxon>Nocardiaceae</taxon>
        <taxon>Rhodococcus</taxon>
    </lineage>
</organism>
<proteinExistence type="predicted"/>
<evidence type="ECO:0000313" key="1">
    <source>
        <dbReference type="EMBL" id="KSZ59700.1"/>
    </source>
</evidence>
<accession>A0A0V9UNY3</accession>
<reference evidence="2" key="1">
    <citation type="submission" date="2015-01" db="EMBL/GenBank/DDBJ databases">
        <title>Draft genome sequence of Rhodococcus pyridinivorans strain KG-16, a hydrocarbon-degrading bacterium.</title>
        <authorList>
            <person name="Aggarwal R.K."/>
            <person name="Dawar C."/>
        </authorList>
    </citation>
    <scope>NUCLEOTIDE SEQUENCE [LARGE SCALE GENOMIC DNA]</scope>
    <source>
        <strain evidence="2">KG-16</strain>
    </source>
</reference>
<dbReference type="RefSeq" id="WP_060651060.1">
    <property type="nucleotide sequence ID" value="NZ_AZXY01000002.1"/>
</dbReference>
<name>A0A0V9UNY3_9NOCA</name>
<dbReference type="AlphaFoldDB" id="A0A0V9UNY3"/>
<dbReference type="EMBL" id="AZXY01000002">
    <property type="protein sequence ID" value="KSZ59700.1"/>
    <property type="molecule type" value="Genomic_DNA"/>
</dbReference>